<dbReference type="Gene3D" id="3.40.1010.10">
    <property type="entry name" value="Cobalt-precorrin-4 Transmethylase, Domain 1"/>
    <property type="match status" value="1"/>
</dbReference>
<accession>A0AAE3LJQ9</accession>
<dbReference type="InterPro" id="IPR014776">
    <property type="entry name" value="4pyrrole_Mease_sub2"/>
</dbReference>
<dbReference type="PANTHER" id="PTHR46111">
    <property type="entry name" value="RIBOSOMAL RNA SMALL SUBUNIT METHYLTRANSFERASE I"/>
    <property type="match status" value="1"/>
</dbReference>
<keyword evidence="1" id="KW-0808">Transferase</keyword>
<dbReference type="SUPFAM" id="SSF53790">
    <property type="entry name" value="Tetrapyrrole methylase"/>
    <property type="match status" value="1"/>
</dbReference>
<dbReference type="AlphaFoldDB" id="A0AAE3LJQ9"/>
<name>A0AAE3LJQ9_9BACT</name>
<dbReference type="InterPro" id="IPR008189">
    <property type="entry name" value="rRNA_ssu_MeTfrase_I"/>
</dbReference>
<keyword evidence="1" id="KW-0489">Methyltransferase</keyword>
<dbReference type="InterPro" id="IPR014777">
    <property type="entry name" value="4pyrrole_Mease_sub1"/>
</dbReference>
<dbReference type="CDD" id="cd11649">
    <property type="entry name" value="RsmI_like"/>
    <property type="match status" value="1"/>
</dbReference>
<reference evidence="1" key="1">
    <citation type="submission" date="2022-10" db="EMBL/GenBank/DDBJ databases">
        <authorList>
            <person name="Kim H.S."/>
            <person name="Kim J.-S."/>
            <person name="Suh M.K."/>
            <person name="Eom M.K."/>
            <person name="Lee J.-S."/>
        </authorList>
    </citation>
    <scope>NUCLEOTIDE SEQUENCE</scope>
    <source>
        <strain evidence="1">LIP-5</strain>
    </source>
</reference>
<dbReference type="PANTHER" id="PTHR46111:SF2">
    <property type="entry name" value="SAM-DEPENDENT METHYLTRANSFERASE"/>
    <property type="match status" value="1"/>
</dbReference>
<dbReference type="InterPro" id="IPR035996">
    <property type="entry name" value="4pyrrol_Methylase_sf"/>
</dbReference>
<dbReference type="Proteomes" id="UP001209317">
    <property type="component" value="Unassembled WGS sequence"/>
</dbReference>
<dbReference type="RefSeq" id="WP_263037324.1">
    <property type="nucleotide sequence ID" value="NZ_JAOTPL010000004.1"/>
</dbReference>
<evidence type="ECO:0000313" key="1">
    <source>
        <dbReference type="EMBL" id="MCU7693838.1"/>
    </source>
</evidence>
<dbReference type="EMBL" id="JAOTPL010000004">
    <property type="protein sequence ID" value="MCU7693838.1"/>
    <property type="molecule type" value="Genomic_DNA"/>
</dbReference>
<dbReference type="GO" id="GO:0008168">
    <property type="term" value="F:methyltransferase activity"/>
    <property type="evidence" value="ECO:0007669"/>
    <property type="project" value="UniProtKB-KW"/>
</dbReference>
<evidence type="ECO:0000313" key="2">
    <source>
        <dbReference type="Proteomes" id="UP001209317"/>
    </source>
</evidence>
<dbReference type="Gene3D" id="3.30.950.10">
    <property type="entry name" value="Methyltransferase, Cobalt-precorrin-4 Transmethylase, Domain 2"/>
    <property type="match status" value="1"/>
</dbReference>
<dbReference type="PIRSF" id="PIRSF005917">
    <property type="entry name" value="MTase_YraL"/>
    <property type="match status" value="1"/>
</dbReference>
<organism evidence="1 2">
    <name type="scientific">Haoranjiania flava</name>
    <dbReference type="NCBI Taxonomy" id="1856322"/>
    <lineage>
        <taxon>Bacteria</taxon>
        <taxon>Pseudomonadati</taxon>
        <taxon>Bacteroidota</taxon>
        <taxon>Chitinophagia</taxon>
        <taxon>Chitinophagales</taxon>
        <taxon>Chitinophagaceae</taxon>
        <taxon>Haoranjiania</taxon>
    </lineage>
</organism>
<proteinExistence type="predicted"/>
<dbReference type="GO" id="GO:0032259">
    <property type="term" value="P:methylation"/>
    <property type="evidence" value="ECO:0007669"/>
    <property type="project" value="UniProtKB-KW"/>
</dbReference>
<gene>
    <name evidence="1" type="ORF">OD355_04825</name>
</gene>
<comment type="caution">
    <text evidence="1">The sequence shown here is derived from an EMBL/GenBank/DDBJ whole genome shotgun (WGS) entry which is preliminary data.</text>
</comment>
<sequence>MKGKVYLIPCVLHEDENALNAIPTYVTDAVKQCSSFFVENEKTARRFIKKIYKNFVVDDHFWMAIQKVEKETVNEFVRRLSNGETIGILSEAGCPGVADPGQILVAKAQEIGAQVMPLVGPNSMLLALMASGMNGQQFEFTGYLPIESNARKKAIREMEERSGNKNATIIFIETPYRNNALVNDIVQTCKASVKLCIAVDITAPTESIRTKTTGEWKKNLPDIHKRPAIFLLYAGAH</sequence>
<keyword evidence="2" id="KW-1185">Reference proteome</keyword>
<protein>
    <submittedName>
        <fullName evidence="1">SAM-dependent methyltransferase</fullName>
    </submittedName>
</protein>